<protein>
    <submittedName>
        <fullName evidence="1">Uncharacterized protein</fullName>
    </submittedName>
</protein>
<dbReference type="AlphaFoldDB" id="A0A2M7V8I1"/>
<gene>
    <name evidence="1" type="ORF">COX81_01990</name>
</gene>
<reference evidence="2" key="1">
    <citation type="submission" date="2017-09" db="EMBL/GenBank/DDBJ databases">
        <title>Depth-based differentiation of microbial function through sediment-hosted aquifers and enrichment of novel symbionts in the deep terrestrial subsurface.</title>
        <authorList>
            <person name="Probst A.J."/>
            <person name="Ladd B."/>
            <person name="Jarett J.K."/>
            <person name="Geller-Mcgrath D.E."/>
            <person name="Sieber C.M.K."/>
            <person name="Emerson J.B."/>
            <person name="Anantharaman K."/>
            <person name="Thomas B.C."/>
            <person name="Malmstrom R."/>
            <person name="Stieglmeier M."/>
            <person name="Klingl A."/>
            <person name="Woyke T."/>
            <person name="Ryan C.M."/>
            <person name="Banfield J.F."/>
        </authorList>
    </citation>
    <scope>NUCLEOTIDE SEQUENCE [LARGE SCALE GENOMIC DNA]</scope>
</reference>
<sequence length="280" mass="33356">MLFFQKNKDIEEHLLFLLRKGPMKITDVITSIQKVRPKTTKQGVYYIIHSLKKDEVLVTHKKMVSLNAVWLKELVFFVDSAEHVYLTATTHSGHFLHLQDGEKIQYNFTNSLLTDAFWNHAIFQIEVITGGQEPFIAYNPHSWFFIAHPENEIKVRDLFVNNKRQYFVLSCHKKPFDLDIRHYFDGEWSQYYAQENILFGRENYYVNIIGDFIIEVWIDKKVAQRIDEFYTTYTKLREKEKGVFKHIIEGRGKTKLVISRDSKKASKFKKQFIKPFWVMT</sequence>
<evidence type="ECO:0000313" key="1">
    <source>
        <dbReference type="EMBL" id="PIZ95049.1"/>
    </source>
</evidence>
<accession>A0A2M7V8I1</accession>
<evidence type="ECO:0000313" key="2">
    <source>
        <dbReference type="Proteomes" id="UP000228568"/>
    </source>
</evidence>
<dbReference type="EMBL" id="PFPK01000022">
    <property type="protein sequence ID" value="PIZ95049.1"/>
    <property type="molecule type" value="Genomic_DNA"/>
</dbReference>
<proteinExistence type="predicted"/>
<comment type="caution">
    <text evidence="1">The sequence shown here is derived from an EMBL/GenBank/DDBJ whole genome shotgun (WGS) entry which is preliminary data.</text>
</comment>
<name>A0A2M7V8I1_9BACT</name>
<organism evidence="1 2">
    <name type="scientific">Candidatus Magasanikbacteria bacterium CG_4_10_14_0_2_um_filter_37_12</name>
    <dbReference type="NCBI Taxonomy" id="1974637"/>
    <lineage>
        <taxon>Bacteria</taxon>
        <taxon>Candidatus Magasanikiibacteriota</taxon>
    </lineage>
</organism>
<dbReference type="Proteomes" id="UP000228568">
    <property type="component" value="Unassembled WGS sequence"/>
</dbReference>